<keyword evidence="1" id="KW-0472">Membrane</keyword>
<dbReference type="EMBL" id="BART01017102">
    <property type="protein sequence ID" value="GAG75038.1"/>
    <property type="molecule type" value="Genomic_DNA"/>
</dbReference>
<protein>
    <submittedName>
        <fullName evidence="2">Uncharacterized protein</fullName>
    </submittedName>
</protein>
<keyword evidence="1" id="KW-0812">Transmembrane</keyword>
<proteinExistence type="predicted"/>
<organism evidence="2">
    <name type="scientific">marine sediment metagenome</name>
    <dbReference type="NCBI Taxonomy" id="412755"/>
    <lineage>
        <taxon>unclassified sequences</taxon>
        <taxon>metagenomes</taxon>
        <taxon>ecological metagenomes</taxon>
    </lineage>
</organism>
<reference evidence="2" key="1">
    <citation type="journal article" date="2014" name="Front. Microbiol.">
        <title>High frequency of phylogenetically diverse reductive dehalogenase-homologous genes in deep subseafloor sedimentary metagenomes.</title>
        <authorList>
            <person name="Kawai M."/>
            <person name="Futagami T."/>
            <person name="Toyoda A."/>
            <person name="Takaki Y."/>
            <person name="Nishi S."/>
            <person name="Hori S."/>
            <person name="Arai W."/>
            <person name="Tsubouchi T."/>
            <person name="Morono Y."/>
            <person name="Uchiyama I."/>
            <person name="Ito T."/>
            <person name="Fujiyama A."/>
            <person name="Inagaki F."/>
            <person name="Takami H."/>
        </authorList>
    </citation>
    <scope>NUCLEOTIDE SEQUENCE</scope>
    <source>
        <strain evidence="2">Expedition CK06-06</strain>
    </source>
</reference>
<keyword evidence="1" id="KW-1133">Transmembrane helix</keyword>
<evidence type="ECO:0000256" key="1">
    <source>
        <dbReference type="SAM" id="Phobius"/>
    </source>
</evidence>
<accession>X1ARX0</accession>
<name>X1ARX0_9ZZZZ</name>
<dbReference type="AlphaFoldDB" id="X1ARX0"/>
<feature type="transmembrane region" description="Helical" evidence="1">
    <location>
        <begin position="6"/>
        <end position="34"/>
    </location>
</feature>
<comment type="caution">
    <text evidence="2">The sequence shown here is derived from an EMBL/GenBank/DDBJ whole genome shotgun (WGS) entry which is preliminary data.</text>
</comment>
<evidence type="ECO:0000313" key="2">
    <source>
        <dbReference type="EMBL" id="GAG75038.1"/>
    </source>
</evidence>
<gene>
    <name evidence="2" type="ORF">S01H4_32661</name>
</gene>
<feature type="non-terminal residue" evidence="2">
    <location>
        <position position="1"/>
    </location>
</feature>
<sequence length="44" mass="5157">FEMSIGFLGVVVFIVIALDRVYFVLLSLLSFLVYMHGKYRRESK</sequence>